<dbReference type="AlphaFoldDB" id="A0A9Q8P8Z1"/>
<gene>
    <name evidence="2" type="ORF">CLAFUR5_06314</name>
</gene>
<dbReference type="EMBL" id="CP090167">
    <property type="protein sequence ID" value="UJO17745.1"/>
    <property type="molecule type" value="Genomic_DNA"/>
</dbReference>
<reference evidence="2" key="2">
    <citation type="journal article" date="2022" name="Microb. Genom.">
        <title>A chromosome-scale genome assembly of the tomato pathogen Cladosporium fulvum reveals a compartmentalized genome architecture and the presence of a dispensable chromosome.</title>
        <authorList>
            <person name="Zaccaron A.Z."/>
            <person name="Chen L.H."/>
            <person name="Samaras A."/>
            <person name="Stergiopoulos I."/>
        </authorList>
    </citation>
    <scope>NUCLEOTIDE SEQUENCE</scope>
    <source>
        <strain evidence="2">Race5_Kim</strain>
    </source>
</reference>
<evidence type="ECO:0000256" key="1">
    <source>
        <dbReference type="SAM" id="MobiDB-lite"/>
    </source>
</evidence>
<dbReference type="KEGG" id="ffu:CLAFUR5_06314"/>
<dbReference type="RefSeq" id="XP_047762111.1">
    <property type="nucleotide sequence ID" value="XM_047905462.1"/>
</dbReference>
<dbReference type="Proteomes" id="UP000756132">
    <property type="component" value="Chromosome 5"/>
</dbReference>
<evidence type="ECO:0000313" key="2">
    <source>
        <dbReference type="EMBL" id="UJO17745.1"/>
    </source>
</evidence>
<keyword evidence="3" id="KW-1185">Reference proteome</keyword>
<dbReference type="GeneID" id="71986192"/>
<accession>A0A9Q8P8Z1</accession>
<evidence type="ECO:0000313" key="3">
    <source>
        <dbReference type="Proteomes" id="UP000756132"/>
    </source>
</evidence>
<feature type="region of interest" description="Disordered" evidence="1">
    <location>
        <begin position="21"/>
        <end position="41"/>
    </location>
</feature>
<sequence length="397" mass="45493">MSISGDVEMFDIPSEEIRKFQGDEPWAFGHDEDESQEERTARWIREYREQDQAEQFDPVQIIDLHQPHDRALLLHPDPDGDSEDEDSDCATPTFEAVRDLAHRIASQTQGSHVSRNDTHYLLANAATLGMDGGNIRRMIQLANYRIRILRRQAKKQLKLERDVDQTFQKLQSHQQKYPQVAETLASESLAWCRRDRPAFENFLAHQRNAILAAKDRANQAAIMCWYPKSLMLDSFSKALEADCRWHHADKGRTAQFEIAEADLGDSDSDSTELHFNLFGMSLGRCGYEVVPGYPDLPRGRYVNFMPPETGRDPRQGAREILAHSAIRKVRVMQAKEELVVKGSEAHASHRLADASVGIWVRQAEAFVEEGYFEDEMLRREVLDALEDLETFLDGHYP</sequence>
<reference evidence="2" key="1">
    <citation type="submission" date="2021-12" db="EMBL/GenBank/DDBJ databases">
        <authorList>
            <person name="Zaccaron A."/>
            <person name="Stergiopoulos I."/>
        </authorList>
    </citation>
    <scope>NUCLEOTIDE SEQUENCE</scope>
    <source>
        <strain evidence="2">Race5_Kim</strain>
    </source>
</reference>
<proteinExistence type="predicted"/>
<organism evidence="2 3">
    <name type="scientific">Passalora fulva</name>
    <name type="common">Tomato leaf mold</name>
    <name type="synonym">Cladosporium fulvum</name>
    <dbReference type="NCBI Taxonomy" id="5499"/>
    <lineage>
        <taxon>Eukaryota</taxon>
        <taxon>Fungi</taxon>
        <taxon>Dikarya</taxon>
        <taxon>Ascomycota</taxon>
        <taxon>Pezizomycotina</taxon>
        <taxon>Dothideomycetes</taxon>
        <taxon>Dothideomycetidae</taxon>
        <taxon>Mycosphaerellales</taxon>
        <taxon>Mycosphaerellaceae</taxon>
        <taxon>Fulvia</taxon>
    </lineage>
</organism>
<name>A0A9Q8P8Z1_PASFU</name>
<protein>
    <submittedName>
        <fullName evidence="2">Uncharacterized protein</fullName>
    </submittedName>
</protein>